<keyword evidence="2" id="KW-0678">Repressor</keyword>
<comment type="similarity">
    <text evidence="1">Belongs to the Fur family.</text>
</comment>
<evidence type="ECO:0000313" key="9">
    <source>
        <dbReference type="EMBL" id="SEW44857.1"/>
    </source>
</evidence>
<evidence type="ECO:0000256" key="1">
    <source>
        <dbReference type="ARBA" id="ARBA00007957"/>
    </source>
</evidence>
<keyword evidence="5" id="KW-0238">DNA-binding</keyword>
<dbReference type="STRING" id="99656.SAMN05421659_12332"/>
<keyword evidence="8" id="KW-0408">Iron</keyword>
<dbReference type="GO" id="GO:0045892">
    <property type="term" value="P:negative regulation of DNA-templated transcription"/>
    <property type="evidence" value="ECO:0007669"/>
    <property type="project" value="TreeGrafter"/>
</dbReference>
<dbReference type="InterPro" id="IPR036390">
    <property type="entry name" value="WH_DNA-bd_sf"/>
</dbReference>
<dbReference type="InterPro" id="IPR043135">
    <property type="entry name" value="Fur_C"/>
</dbReference>
<evidence type="ECO:0000256" key="6">
    <source>
        <dbReference type="ARBA" id="ARBA00023163"/>
    </source>
</evidence>
<dbReference type="Gene3D" id="1.10.10.10">
    <property type="entry name" value="Winged helix-like DNA-binding domain superfamily/Winged helix DNA-binding domain"/>
    <property type="match status" value="1"/>
</dbReference>
<dbReference type="PANTHER" id="PTHR33202:SF19">
    <property type="entry name" value="FERRIC UPTAKE REGULATION PROTEIN"/>
    <property type="match status" value="1"/>
</dbReference>
<dbReference type="InterPro" id="IPR036388">
    <property type="entry name" value="WH-like_DNA-bd_sf"/>
</dbReference>
<dbReference type="GO" id="GO:0008270">
    <property type="term" value="F:zinc ion binding"/>
    <property type="evidence" value="ECO:0007669"/>
    <property type="project" value="TreeGrafter"/>
</dbReference>
<proteinExistence type="inferred from homology"/>
<evidence type="ECO:0000256" key="5">
    <source>
        <dbReference type="ARBA" id="ARBA00023125"/>
    </source>
</evidence>
<sequence length="138" mass="15829">MKKSLTDWPIGIKKTNQRQKVLLILENSDKPLGATEIFSQIADDGDSAWLSTVYRTLDLFVKHGIINKINVMNSEIAIYELNRLNHKHYAVCLNCHKIISMINCPMTEFDPKLEESDFQIMGHNLEIYGLCKDCTSKK</sequence>
<reference evidence="9 10" key="1">
    <citation type="submission" date="2016-10" db="EMBL/GenBank/DDBJ databases">
        <authorList>
            <person name="de Groot N.N."/>
        </authorList>
    </citation>
    <scope>NUCLEOTIDE SEQUENCE [LARGE SCALE GENOMIC DNA]</scope>
    <source>
        <strain evidence="9 10">DSM 9179</strain>
    </source>
</reference>
<evidence type="ECO:0000313" key="10">
    <source>
        <dbReference type="Proteomes" id="UP000199701"/>
    </source>
</evidence>
<dbReference type="SUPFAM" id="SSF46785">
    <property type="entry name" value="Winged helix' DNA-binding domain"/>
    <property type="match status" value="1"/>
</dbReference>
<evidence type="ECO:0000256" key="4">
    <source>
        <dbReference type="ARBA" id="ARBA00023015"/>
    </source>
</evidence>
<keyword evidence="3 7" id="KW-0862">Zinc</keyword>
<accession>A0A1I0RU57</accession>
<dbReference type="InterPro" id="IPR002481">
    <property type="entry name" value="FUR"/>
</dbReference>
<keyword evidence="10" id="KW-1185">Reference proteome</keyword>
<keyword evidence="6" id="KW-0804">Transcription</keyword>
<name>A0A1I0RU57_9FIRM</name>
<feature type="binding site" evidence="7">
    <location>
        <position position="131"/>
    </location>
    <ligand>
        <name>Zn(2+)</name>
        <dbReference type="ChEBI" id="CHEBI:29105"/>
    </ligand>
</feature>
<dbReference type="RefSeq" id="WP_092457828.1">
    <property type="nucleotide sequence ID" value="NZ_FOJI01000023.1"/>
</dbReference>
<feature type="binding site" evidence="8">
    <location>
        <position position="123"/>
    </location>
    <ligand>
        <name>Fe cation</name>
        <dbReference type="ChEBI" id="CHEBI:24875"/>
    </ligand>
</feature>
<dbReference type="EMBL" id="FOJI01000023">
    <property type="protein sequence ID" value="SEW44857.1"/>
    <property type="molecule type" value="Genomic_DNA"/>
</dbReference>
<evidence type="ECO:0000256" key="8">
    <source>
        <dbReference type="PIRSR" id="PIRSR602481-2"/>
    </source>
</evidence>
<dbReference type="Gene3D" id="3.30.1490.190">
    <property type="match status" value="1"/>
</dbReference>
<feature type="binding site" evidence="7">
    <location>
        <position position="95"/>
    </location>
    <ligand>
        <name>Zn(2+)</name>
        <dbReference type="ChEBI" id="CHEBI:29105"/>
    </ligand>
</feature>
<gene>
    <name evidence="9" type="ORF">SAMN05421659_12332</name>
</gene>
<dbReference type="CDD" id="cd07153">
    <property type="entry name" value="Fur_like"/>
    <property type="match status" value="1"/>
</dbReference>
<evidence type="ECO:0000256" key="7">
    <source>
        <dbReference type="PIRSR" id="PIRSR602481-1"/>
    </source>
</evidence>
<dbReference type="PANTHER" id="PTHR33202">
    <property type="entry name" value="ZINC UPTAKE REGULATION PROTEIN"/>
    <property type="match status" value="1"/>
</dbReference>
<dbReference type="GO" id="GO:1900376">
    <property type="term" value="P:regulation of secondary metabolite biosynthetic process"/>
    <property type="evidence" value="ECO:0007669"/>
    <property type="project" value="TreeGrafter"/>
</dbReference>
<comment type="cofactor">
    <cofactor evidence="7">
        <name>Zn(2+)</name>
        <dbReference type="ChEBI" id="CHEBI:29105"/>
    </cofactor>
    <text evidence="7">Binds 1 zinc ion per subunit.</text>
</comment>
<feature type="binding site" evidence="7">
    <location>
        <position position="134"/>
    </location>
    <ligand>
        <name>Zn(2+)</name>
        <dbReference type="ChEBI" id="CHEBI:29105"/>
    </ligand>
</feature>
<organism evidence="9 10">
    <name type="scientific">[Clostridium] fimetarium</name>
    <dbReference type="NCBI Taxonomy" id="99656"/>
    <lineage>
        <taxon>Bacteria</taxon>
        <taxon>Bacillati</taxon>
        <taxon>Bacillota</taxon>
        <taxon>Clostridia</taxon>
        <taxon>Lachnospirales</taxon>
        <taxon>Lachnospiraceae</taxon>
    </lineage>
</organism>
<keyword evidence="7" id="KW-0479">Metal-binding</keyword>
<dbReference type="GO" id="GO:0003700">
    <property type="term" value="F:DNA-binding transcription factor activity"/>
    <property type="evidence" value="ECO:0007669"/>
    <property type="project" value="InterPro"/>
</dbReference>
<evidence type="ECO:0000256" key="2">
    <source>
        <dbReference type="ARBA" id="ARBA00022491"/>
    </source>
</evidence>
<feature type="binding site" evidence="8">
    <location>
        <position position="86"/>
    </location>
    <ligand>
        <name>Fe cation</name>
        <dbReference type="ChEBI" id="CHEBI:24875"/>
    </ligand>
</feature>
<keyword evidence="4" id="KW-0805">Transcription regulation</keyword>
<feature type="binding site" evidence="7">
    <location>
        <position position="92"/>
    </location>
    <ligand>
        <name>Zn(2+)</name>
        <dbReference type="ChEBI" id="CHEBI:29105"/>
    </ligand>
</feature>
<evidence type="ECO:0000256" key="3">
    <source>
        <dbReference type="ARBA" id="ARBA00022833"/>
    </source>
</evidence>
<comment type="cofactor">
    <cofactor evidence="8">
        <name>Mn(2+)</name>
        <dbReference type="ChEBI" id="CHEBI:29035"/>
    </cofactor>
    <cofactor evidence="8">
        <name>Fe(2+)</name>
        <dbReference type="ChEBI" id="CHEBI:29033"/>
    </cofactor>
    <text evidence="8">Binds 1 Mn(2+) or Fe(2+) ion per subunit.</text>
</comment>
<protein>
    <submittedName>
        <fullName evidence="9">Fur family transcriptional regulator, ferric uptake regulator</fullName>
    </submittedName>
</protein>
<dbReference type="Proteomes" id="UP000199701">
    <property type="component" value="Unassembled WGS sequence"/>
</dbReference>
<dbReference type="GO" id="GO:0000976">
    <property type="term" value="F:transcription cis-regulatory region binding"/>
    <property type="evidence" value="ECO:0007669"/>
    <property type="project" value="TreeGrafter"/>
</dbReference>
<dbReference type="Pfam" id="PF01475">
    <property type="entry name" value="FUR"/>
    <property type="match status" value="1"/>
</dbReference>
<dbReference type="OrthoDB" id="8659436at2"/>
<dbReference type="AlphaFoldDB" id="A0A1I0RU57"/>